<dbReference type="RefSeq" id="WP_135030982.1">
    <property type="nucleotide sequence ID" value="NZ_BMLA01000018.1"/>
</dbReference>
<accession>A0A4Y8WTV8</accession>
<evidence type="ECO:0000256" key="4">
    <source>
        <dbReference type="ARBA" id="ARBA00022989"/>
    </source>
</evidence>
<evidence type="ECO:0000313" key="6">
    <source>
        <dbReference type="EMBL" id="MBB4881798.1"/>
    </source>
</evidence>
<dbReference type="OrthoDB" id="3396203at2"/>
<dbReference type="NCBIfam" id="TIGR03954">
    <property type="entry name" value="integ_memb_HG"/>
    <property type="match status" value="1"/>
</dbReference>
<sequence length="126" mass="14148">MQHPSSRHPIGRTGRVFSIVAFVEAGTWTGLLIGMFLKYVTRTTELGVQIFGMAHGIAFLVYLIVTITAAVILRWRWWIALLAVLAAIPPLVTIPLEIWLARRGDLAPRRTRTATERILQDANDSR</sequence>
<dbReference type="AlphaFoldDB" id="A0A4Y8WTV8"/>
<name>A0A4Y8WTV8_9MICC</name>
<keyword evidence="2" id="KW-1003">Cell membrane</keyword>
<dbReference type="PANTHER" id="PTHR40077">
    <property type="entry name" value="MEMBRANE PROTEIN-RELATED"/>
    <property type="match status" value="1"/>
</dbReference>
<evidence type="ECO:0000256" key="3">
    <source>
        <dbReference type="ARBA" id="ARBA00022692"/>
    </source>
</evidence>
<gene>
    <name evidence="6" type="ORF">BJ976_000149</name>
</gene>
<evidence type="ECO:0000313" key="7">
    <source>
        <dbReference type="Proteomes" id="UP000560081"/>
    </source>
</evidence>
<dbReference type="Proteomes" id="UP000560081">
    <property type="component" value="Unassembled WGS sequence"/>
</dbReference>
<evidence type="ECO:0000256" key="5">
    <source>
        <dbReference type="ARBA" id="ARBA00023136"/>
    </source>
</evidence>
<organism evidence="6 7">
    <name type="scientific">Micrococcus flavus</name>
    <dbReference type="NCBI Taxonomy" id="384602"/>
    <lineage>
        <taxon>Bacteria</taxon>
        <taxon>Bacillati</taxon>
        <taxon>Actinomycetota</taxon>
        <taxon>Actinomycetes</taxon>
        <taxon>Micrococcales</taxon>
        <taxon>Micrococcaceae</taxon>
        <taxon>Micrococcus</taxon>
    </lineage>
</organism>
<reference evidence="6 7" key="1">
    <citation type="submission" date="2020-08" db="EMBL/GenBank/DDBJ databases">
        <title>Sequencing the genomes of 1000 actinobacteria strains.</title>
        <authorList>
            <person name="Klenk H.-P."/>
        </authorList>
    </citation>
    <scope>NUCLEOTIDE SEQUENCE [LARGE SCALE GENOMIC DNA]</scope>
    <source>
        <strain evidence="6 7">DSM 19079</strain>
    </source>
</reference>
<dbReference type="EMBL" id="JACHMC010000001">
    <property type="protein sequence ID" value="MBB4881798.1"/>
    <property type="molecule type" value="Genomic_DNA"/>
</dbReference>
<comment type="subcellular location">
    <subcellularLocation>
        <location evidence="1">Cell membrane</location>
        <topology evidence="1">Multi-pass membrane protein</topology>
    </subcellularLocation>
</comment>
<keyword evidence="4" id="KW-1133">Transmembrane helix</keyword>
<dbReference type="GO" id="GO:0005886">
    <property type="term" value="C:plasma membrane"/>
    <property type="evidence" value="ECO:0007669"/>
    <property type="project" value="UniProtKB-SubCell"/>
</dbReference>
<evidence type="ECO:0000256" key="2">
    <source>
        <dbReference type="ARBA" id="ARBA00022475"/>
    </source>
</evidence>
<comment type="caution">
    <text evidence="6">The sequence shown here is derived from an EMBL/GenBank/DDBJ whole genome shotgun (WGS) entry which is preliminary data.</text>
</comment>
<dbReference type="InterPro" id="IPR023845">
    <property type="entry name" value="DUF3817_TM"/>
</dbReference>
<dbReference type="Pfam" id="PF12823">
    <property type="entry name" value="DUF3817"/>
    <property type="match status" value="1"/>
</dbReference>
<keyword evidence="7" id="KW-1185">Reference proteome</keyword>
<dbReference type="PANTHER" id="PTHR40077:SF1">
    <property type="entry name" value="MEMBRANE PROTEIN"/>
    <property type="match status" value="1"/>
</dbReference>
<protein>
    <submittedName>
        <fullName evidence="6">Integral membrane protein</fullName>
    </submittedName>
</protein>
<proteinExistence type="predicted"/>
<evidence type="ECO:0000256" key="1">
    <source>
        <dbReference type="ARBA" id="ARBA00004651"/>
    </source>
</evidence>
<keyword evidence="5" id="KW-0472">Membrane</keyword>
<keyword evidence="3" id="KW-0812">Transmembrane</keyword>